<keyword evidence="3" id="KW-1185">Reference proteome</keyword>
<keyword evidence="1" id="KW-0863">Zinc-finger</keyword>
<keyword evidence="1" id="KW-0479">Metal-binding</keyword>
<feature type="domain" description="CCHC-type" evidence="2">
    <location>
        <begin position="91"/>
        <end position="106"/>
    </location>
</feature>
<protein>
    <submittedName>
        <fullName evidence="4">Uncharacterized protein LOC117211022</fullName>
    </submittedName>
</protein>
<gene>
    <name evidence="4" type="primary">LOC117211022</name>
</gene>
<dbReference type="RefSeq" id="XP_033310466.1">
    <property type="nucleotide sequence ID" value="XM_033454575.1"/>
</dbReference>
<dbReference type="GeneID" id="117211022"/>
<dbReference type="Proteomes" id="UP000515164">
    <property type="component" value="Unplaced"/>
</dbReference>
<evidence type="ECO:0000259" key="2">
    <source>
        <dbReference type="PROSITE" id="PS50158"/>
    </source>
</evidence>
<proteinExistence type="predicted"/>
<dbReference type="AlphaFoldDB" id="A0A6P8M9M3"/>
<reference evidence="4" key="1">
    <citation type="submission" date="2025-08" db="UniProtKB">
        <authorList>
            <consortium name="RefSeq"/>
        </authorList>
    </citation>
    <scope>IDENTIFICATION</scope>
    <source>
        <tissue evidence="4">Muscle</tissue>
    </source>
</reference>
<dbReference type="KEGG" id="bbif:117211022"/>
<dbReference type="PROSITE" id="PS50158">
    <property type="entry name" value="ZF_CCHC"/>
    <property type="match status" value="1"/>
</dbReference>
<dbReference type="InterPro" id="IPR036875">
    <property type="entry name" value="Znf_CCHC_sf"/>
</dbReference>
<dbReference type="Gene3D" id="4.10.60.10">
    <property type="entry name" value="Zinc finger, CCHC-type"/>
    <property type="match status" value="1"/>
</dbReference>
<sequence>MEVAAPVNRATLQIRNIDPLTSREELVEEIRLQWGIEESGEVEIKSIKAAPWGTQEAVVVLPESGVPSDERERRLRTGLTIASVRQLANVRRCYRCHMLGHVAARCTVACPGRELCRRCGSAEHSMKVLI</sequence>
<dbReference type="GO" id="GO:0003676">
    <property type="term" value="F:nucleic acid binding"/>
    <property type="evidence" value="ECO:0007669"/>
    <property type="project" value="InterPro"/>
</dbReference>
<dbReference type="InterPro" id="IPR001878">
    <property type="entry name" value="Znf_CCHC"/>
</dbReference>
<dbReference type="SUPFAM" id="SSF57756">
    <property type="entry name" value="Retrovirus zinc finger-like domains"/>
    <property type="match status" value="1"/>
</dbReference>
<keyword evidence="1" id="KW-0862">Zinc</keyword>
<organism evidence="3 4">
    <name type="scientific">Bombus bifarius</name>
    <dbReference type="NCBI Taxonomy" id="103933"/>
    <lineage>
        <taxon>Eukaryota</taxon>
        <taxon>Metazoa</taxon>
        <taxon>Ecdysozoa</taxon>
        <taxon>Arthropoda</taxon>
        <taxon>Hexapoda</taxon>
        <taxon>Insecta</taxon>
        <taxon>Pterygota</taxon>
        <taxon>Neoptera</taxon>
        <taxon>Endopterygota</taxon>
        <taxon>Hymenoptera</taxon>
        <taxon>Apocrita</taxon>
        <taxon>Aculeata</taxon>
        <taxon>Apoidea</taxon>
        <taxon>Anthophila</taxon>
        <taxon>Apidae</taxon>
        <taxon>Bombus</taxon>
        <taxon>Pyrobombus</taxon>
    </lineage>
</organism>
<accession>A0A6P8M9M3</accession>
<dbReference type="GO" id="GO:0008270">
    <property type="term" value="F:zinc ion binding"/>
    <property type="evidence" value="ECO:0007669"/>
    <property type="project" value="UniProtKB-KW"/>
</dbReference>
<evidence type="ECO:0000313" key="3">
    <source>
        <dbReference type="Proteomes" id="UP000515164"/>
    </source>
</evidence>
<evidence type="ECO:0000256" key="1">
    <source>
        <dbReference type="PROSITE-ProRule" id="PRU00047"/>
    </source>
</evidence>
<name>A0A6P8M9M3_9HYME</name>
<evidence type="ECO:0000313" key="4">
    <source>
        <dbReference type="RefSeq" id="XP_033310466.1"/>
    </source>
</evidence>